<name>A0A368TMH3_9GAMM</name>
<organism evidence="1 2">
    <name type="scientific">Vreelandella rituensis</name>
    <dbReference type="NCBI Taxonomy" id="2282306"/>
    <lineage>
        <taxon>Bacteria</taxon>
        <taxon>Pseudomonadati</taxon>
        <taxon>Pseudomonadota</taxon>
        <taxon>Gammaproteobacteria</taxon>
        <taxon>Oceanospirillales</taxon>
        <taxon>Halomonadaceae</taxon>
        <taxon>Vreelandella</taxon>
    </lineage>
</organism>
<proteinExistence type="predicted"/>
<reference evidence="1 2" key="1">
    <citation type="submission" date="2018-07" db="EMBL/GenBank/DDBJ databases">
        <title>Halomonas rutogse sp. nov., isolated from Lake TangqianCo on Tibetan Plateau.</title>
        <authorList>
            <person name="Lu H."/>
            <person name="Xing P."/>
            <person name="Wu Q."/>
        </authorList>
    </citation>
    <scope>NUCLEOTIDE SEQUENCE [LARGE SCALE GENOMIC DNA]</scope>
    <source>
        <strain evidence="1 2">TQ8S</strain>
    </source>
</reference>
<evidence type="ECO:0000313" key="2">
    <source>
        <dbReference type="Proteomes" id="UP000253204"/>
    </source>
</evidence>
<dbReference type="Proteomes" id="UP000253204">
    <property type="component" value="Unassembled WGS sequence"/>
</dbReference>
<comment type="caution">
    <text evidence="1">The sequence shown here is derived from an EMBL/GenBank/DDBJ whole genome shotgun (WGS) entry which is preliminary data.</text>
</comment>
<gene>
    <name evidence="1" type="ORF">DU506_19905</name>
</gene>
<evidence type="ECO:0000313" key="1">
    <source>
        <dbReference type="EMBL" id="RCV85865.1"/>
    </source>
</evidence>
<sequence length="104" mass="11535">MRRLAERSPALFSPTKFPCTAWYVTASLNVKQLSVCGVYPGSIKGYFNCDKPSLLHQGGLFATRDEAIAEAERKLEKMHDAYVRAGQRWTKARETVSKLKGGAA</sequence>
<protein>
    <submittedName>
        <fullName evidence="1">Uncharacterized protein</fullName>
    </submittedName>
</protein>
<keyword evidence="2" id="KW-1185">Reference proteome</keyword>
<dbReference type="EMBL" id="QPIJ01000089">
    <property type="protein sequence ID" value="RCV85865.1"/>
    <property type="molecule type" value="Genomic_DNA"/>
</dbReference>
<dbReference type="AlphaFoldDB" id="A0A368TMH3"/>
<accession>A0A368TMH3</accession>